<accession>A0A5C4T4Q3</accession>
<dbReference type="OrthoDB" id="2627157at2"/>
<protein>
    <submittedName>
        <fullName evidence="1">Uncharacterized protein</fullName>
    </submittedName>
</protein>
<proteinExistence type="predicted"/>
<dbReference type="AlphaFoldDB" id="A0A5C4T4Q3"/>
<name>A0A5C4T4Q3_9BACL</name>
<evidence type="ECO:0000313" key="2">
    <source>
        <dbReference type="Proteomes" id="UP000307943"/>
    </source>
</evidence>
<keyword evidence="2" id="KW-1185">Reference proteome</keyword>
<comment type="caution">
    <text evidence="1">The sequence shown here is derived from an EMBL/GenBank/DDBJ whole genome shotgun (WGS) entry which is preliminary data.</text>
</comment>
<sequence>MTLQLASAYLPEETAQMTAEGIQFMDHYYSSPLLIKDKWYDLVHASGSWQVQIFYDPQCNDFILVPYDKLGLIVVNRIQLIDLNSDSVQLFEDYFKTMQFLKQRWKRNKIRSKNNKSK</sequence>
<dbReference type="RefSeq" id="WP_139604787.1">
    <property type="nucleotide sequence ID" value="NZ_VDCQ01000038.1"/>
</dbReference>
<dbReference type="EMBL" id="VDCQ01000038">
    <property type="protein sequence ID" value="TNJ63775.1"/>
    <property type="molecule type" value="Genomic_DNA"/>
</dbReference>
<organism evidence="1 2">
    <name type="scientific">Paenibacillus hemerocallicola</name>
    <dbReference type="NCBI Taxonomy" id="1172614"/>
    <lineage>
        <taxon>Bacteria</taxon>
        <taxon>Bacillati</taxon>
        <taxon>Bacillota</taxon>
        <taxon>Bacilli</taxon>
        <taxon>Bacillales</taxon>
        <taxon>Paenibacillaceae</taxon>
        <taxon>Paenibacillus</taxon>
    </lineage>
</organism>
<evidence type="ECO:0000313" key="1">
    <source>
        <dbReference type="EMBL" id="TNJ63775.1"/>
    </source>
</evidence>
<dbReference type="Proteomes" id="UP000307943">
    <property type="component" value="Unassembled WGS sequence"/>
</dbReference>
<reference evidence="1 2" key="1">
    <citation type="submission" date="2019-05" db="EMBL/GenBank/DDBJ databases">
        <title>We sequenced the genome of Paenibacillus hemerocallicola KCTC 33185 for further insight into its adaptation and study the phylogeny of Paenibacillus.</title>
        <authorList>
            <person name="Narsing Rao M.P."/>
        </authorList>
    </citation>
    <scope>NUCLEOTIDE SEQUENCE [LARGE SCALE GENOMIC DNA]</scope>
    <source>
        <strain evidence="1 2">KCTC 33185</strain>
    </source>
</reference>
<gene>
    <name evidence="1" type="ORF">FE784_23945</name>
</gene>